<accession>A0A5C1EAN4</accession>
<name>A0A5C1EAN4_9RHOO</name>
<sequence length="262" mass="27580">MLPADSDLPALPSWQTVALEAKRHGVLVDATPESPVDSGALLAYLEDRGGARLLALQGGDFDLLAPLIAAYADGGLGGRLLVVCGPSPWLGRAPFPVFVPADEGEAARLLVQALALSREFTTPVCLALPALPELPARQIDPAHLCRLLAPLPVPIAQPEVAEARAVALANHVEALGAWQLQRGADRRIGLLVAGPAWHTVRACHPASPCLRLDLAWPVPLKTIKGLVAISRTAYWVPGAAEWLPTALAEEGVRLSPWPGCDA</sequence>
<protein>
    <submittedName>
        <fullName evidence="1">Uncharacterized protein</fullName>
    </submittedName>
</protein>
<dbReference type="AlphaFoldDB" id="A0A5C1EAN4"/>
<keyword evidence="2" id="KW-1185">Reference proteome</keyword>
<evidence type="ECO:0000313" key="2">
    <source>
        <dbReference type="Proteomes" id="UP000323671"/>
    </source>
</evidence>
<dbReference type="Proteomes" id="UP000323671">
    <property type="component" value="Chromosome"/>
</dbReference>
<dbReference type="RefSeq" id="WP_149426042.1">
    <property type="nucleotide sequence ID" value="NZ_CP022579.1"/>
</dbReference>
<organism evidence="1 2">
    <name type="scientific">Oryzomicrobium terrae</name>
    <dbReference type="NCBI Taxonomy" id="1735038"/>
    <lineage>
        <taxon>Bacteria</taxon>
        <taxon>Pseudomonadati</taxon>
        <taxon>Pseudomonadota</taxon>
        <taxon>Betaproteobacteria</taxon>
        <taxon>Rhodocyclales</taxon>
        <taxon>Rhodocyclaceae</taxon>
        <taxon>Oryzomicrobium</taxon>
    </lineage>
</organism>
<evidence type="ECO:0000313" key="1">
    <source>
        <dbReference type="EMBL" id="QEL66041.1"/>
    </source>
</evidence>
<gene>
    <name evidence="1" type="ORF">OTERR_25650</name>
</gene>
<proteinExistence type="predicted"/>
<dbReference type="EMBL" id="CP022579">
    <property type="protein sequence ID" value="QEL66041.1"/>
    <property type="molecule type" value="Genomic_DNA"/>
</dbReference>
<dbReference type="KEGG" id="otr:OTERR_25650"/>
<reference evidence="1 2" key="1">
    <citation type="submission" date="2017-07" db="EMBL/GenBank/DDBJ databases">
        <title>Complete genome sequence of Oryzomicrobium terrae TPP412.</title>
        <authorList>
            <person name="Chiu L.-W."/>
            <person name="Lo K.-J."/>
            <person name="Tsai Y.-M."/>
            <person name="Lin S.-S."/>
            <person name="Kuo C.-H."/>
            <person name="Liu C.-T."/>
        </authorList>
    </citation>
    <scope>NUCLEOTIDE SEQUENCE [LARGE SCALE GENOMIC DNA]</scope>
    <source>
        <strain evidence="1 2">TPP412</strain>
    </source>
</reference>